<gene>
    <name evidence="2" type="ORF">GKJPGBOP_05465</name>
</gene>
<keyword evidence="3" id="KW-1185">Reference proteome</keyword>
<protein>
    <recommendedName>
        <fullName evidence="4">Secreted protein</fullName>
    </recommendedName>
</protein>
<evidence type="ECO:0000313" key="3">
    <source>
        <dbReference type="Proteomes" id="UP000286746"/>
    </source>
</evidence>
<accession>A0A401W8T2</accession>
<keyword evidence="1" id="KW-0732">Signal</keyword>
<evidence type="ECO:0008006" key="4">
    <source>
        <dbReference type="Google" id="ProtNLM"/>
    </source>
</evidence>
<dbReference type="AlphaFoldDB" id="A0A401W8T2"/>
<evidence type="ECO:0000256" key="1">
    <source>
        <dbReference type="SAM" id="SignalP"/>
    </source>
</evidence>
<sequence>MRFREPPTLAAYSAARVIVAPVTAGSSVASATCTAGITRTCPGVTGPSGTIASASFQRATTVAGAAPATMRQNTQVEHFDMRNLP</sequence>
<name>A0A401W8T2_STREY</name>
<comment type="caution">
    <text evidence="2">The sequence shown here is derived from an EMBL/GenBank/DDBJ whole genome shotgun (WGS) entry which is preliminary data.</text>
</comment>
<reference evidence="2 3" key="1">
    <citation type="submission" date="2018-11" db="EMBL/GenBank/DDBJ databases">
        <title>Whole genome sequence of Streptomyces paromomycinus NBRC 15454(T).</title>
        <authorList>
            <person name="Komaki H."/>
            <person name="Tamura T."/>
        </authorList>
    </citation>
    <scope>NUCLEOTIDE SEQUENCE [LARGE SCALE GENOMIC DNA]</scope>
    <source>
        <strain evidence="2 3">NBRC 15454</strain>
    </source>
</reference>
<feature type="chain" id="PRO_5018974715" description="Secreted protein" evidence="1">
    <location>
        <begin position="32"/>
        <end position="85"/>
    </location>
</feature>
<evidence type="ECO:0000313" key="2">
    <source>
        <dbReference type="EMBL" id="GCD45727.1"/>
    </source>
</evidence>
<feature type="signal peptide" evidence="1">
    <location>
        <begin position="1"/>
        <end position="31"/>
    </location>
</feature>
<proteinExistence type="predicted"/>
<dbReference type="Proteomes" id="UP000286746">
    <property type="component" value="Unassembled WGS sequence"/>
</dbReference>
<dbReference type="EMBL" id="BHZD01000001">
    <property type="protein sequence ID" value="GCD45727.1"/>
    <property type="molecule type" value="Genomic_DNA"/>
</dbReference>
<organism evidence="2 3">
    <name type="scientific">Streptomyces paromomycinus</name>
    <name type="common">Streptomyces rimosus subsp. paromomycinus</name>
    <dbReference type="NCBI Taxonomy" id="92743"/>
    <lineage>
        <taxon>Bacteria</taxon>
        <taxon>Bacillati</taxon>
        <taxon>Actinomycetota</taxon>
        <taxon>Actinomycetes</taxon>
        <taxon>Kitasatosporales</taxon>
        <taxon>Streptomycetaceae</taxon>
        <taxon>Streptomyces</taxon>
    </lineage>
</organism>